<dbReference type="InterPro" id="IPR012654">
    <property type="entry name" value="CHP02391"/>
</dbReference>
<sequence length="272" mass="30981">MATQNMPRLKPEQITRICKVLADTNRGLTGQEIGMLLEQLRVPDTNPGLTKWKRLYQALALRVNCTGSTNIVWTCISRSLEPSRGLDNRERYLWMLKEINGVLSFTGYEIQEDGRFHHTDTARTLSEAAERTQGLRQKLESLGAHPEVLQCCREELLVDDYFHAVHEAAKSLCKRVKTMTGLDLDGTRLFETAFSTKAPYIVLASPQNESWRNQQNGLKELLNGVMHLIRNPTAHELRIHWDINEEDAVDVLSLISYLHKLLDSCAVVRKST</sequence>
<dbReference type="OrthoDB" id="3189478at2"/>
<dbReference type="AlphaFoldDB" id="U2TQP1"/>
<organism evidence="2 3">
    <name type="scientific">Olsenella profusa F0195</name>
    <dbReference type="NCBI Taxonomy" id="1125712"/>
    <lineage>
        <taxon>Bacteria</taxon>
        <taxon>Bacillati</taxon>
        <taxon>Actinomycetota</taxon>
        <taxon>Coriobacteriia</taxon>
        <taxon>Coriobacteriales</taxon>
        <taxon>Atopobiaceae</taxon>
        <taxon>Olsenella</taxon>
    </lineage>
</organism>
<dbReference type="eggNOG" id="ENOG502Z8W7">
    <property type="taxonomic scope" value="Bacteria"/>
</dbReference>
<proteinExistence type="predicted"/>
<protein>
    <submittedName>
        <fullName evidence="2">TIGR02391 family protein</fullName>
    </submittedName>
</protein>
<keyword evidence="3" id="KW-1185">Reference proteome</keyword>
<dbReference type="NCBIfam" id="TIGR02391">
    <property type="entry name" value="hypoth_ymh"/>
    <property type="match status" value="1"/>
</dbReference>
<evidence type="ECO:0000313" key="2">
    <source>
        <dbReference type="EMBL" id="ERL08443.1"/>
    </source>
</evidence>
<name>U2TQP1_9ACTN</name>
<feature type="domain" description="Conserved hypothetical protein CHP02391" evidence="1">
    <location>
        <begin position="144"/>
        <end position="262"/>
    </location>
</feature>
<dbReference type="STRING" id="1125712.HMPREF1316_2026"/>
<dbReference type="Pfam" id="PF09509">
    <property type="entry name" value="Hypoth_Ymh"/>
    <property type="match status" value="1"/>
</dbReference>
<accession>U2TQP1</accession>
<dbReference type="EMBL" id="AWEZ01000044">
    <property type="protein sequence ID" value="ERL08443.1"/>
    <property type="molecule type" value="Genomic_DNA"/>
</dbReference>
<dbReference type="Proteomes" id="UP000016638">
    <property type="component" value="Unassembled WGS sequence"/>
</dbReference>
<evidence type="ECO:0000259" key="1">
    <source>
        <dbReference type="Pfam" id="PF09509"/>
    </source>
</evidence>
<evidence type="ECO:0000313" key="3">
    <source>
        <dbReference type="Proteomes" id="UP000016638"/>
    </source>
</evidence>
<comment type="caution">
    <text evidence="2">The sequence shown here is derived from an EMBL/GenBank/DDBJ whole genome shotgun (WGS) entry which is preliminary data.</text>
</comment>
<gene>
    <name evidence="2" type="ORF">HMPREF1316_2026</name>
</gene>
<reference evidence="2 3" key="1">
    <citation type="submission" date="2013-08" db="EMBL/GenBank/DDBJ databases">
        <authorList>
            <person name="Durkin A.S."/>
            <person name="Haft D.R."/>
            <person name="McCorrison J."/>
            <person name="Torralba M."/>
            <person name="Gillis M."/>
            <person name="Haft D.H."/>
            <person name="Methe B."/>
            <person name="Sutton G."/>
            <person name="Nelson K.E."/>
        </authorList>
    </citation>
    <scope>NUCLEOTIDE SEQUENCE [LARGE SCALE GENOMIC DNA]</scope>
    <source>
        <strain evidence="2 3">F0195</strain>
    </source>
</reference>